<proteinExistence type="predicted"/>
<evidence type="ECO:0000313" key="2">
    <source>
        <dbReference type="Proteomes" id="UP001174909"/>
    </source>
</evidence>
<dbReference type="EMBL" id="CASHTH010003682">
    <property type="protein sequence ID" value="CAI8047837.1"/>
    <property type="molecule type" value="Genomic_DNA"/>
</dbReference>
<protein>
    <submittedName>
        <fullName evidence="1">Uncharacterized protein</fullName>
    </submittedName>
</protein>
<dbReference type="AlphaFoldDB" id="A0AA35TH23"/>
<name>A0AA35TH23_GEOBA</name>
<organism evidence="1 2">
    <name type="scientific">Geodia barretti</name>
    <name type="common">Barrett's horny sponge</name>
    <dbReference type="NCBI Taxonomy" id="519541"/>
    <lineage>
        <taxon>Eukaryota</taxon>
        <taxon>Metazoa</taxon>
        <taxon>Porifera</taxon>
        <taxon>Demospongiae</taxon>
        <taxon>Heteroscleromorpha</taxon>
        <taxon>Tetractinellida</taxon>
        <taxon>Astrophorina</taxon>
        <taxon>Geodiidae</taxon>
        <taxon>Geodia</taxon>
    </lineage>
</organism>
<reference evidence="1" key="1">
    <citation type="submission" date="2023-03" db="EMBL/GenBank/DDBJ databases">
        <authorList>
            <person name="Steffen K."/>
            <person name="Cardenas P."/>
        </authorList>
    </citation>
    <scope>NUCLEOTIDE SEQUENCE</scope>
</reference>
<accession>A0AA35TH23</accession>
<evidence type="ECO:0000313" key="1">
    <source>
        <dbReference type="EMBL" id="CAI8047837.1"/>
    </source>
</evidence>
<comment type="caution">
    <text evidence="1">The sequence shown here is derived from an EMBL/GenBank/DDBJ whole genome shotgun (WGS) entry which is preliminary data.</text>
</comment>
<keyword evidence="2" id="KW-1185">Reference proteome</keyword>
<gene>
    <name evidence="1" type="ORF">GBAR_LOCUS26462</name>
</gene>
<sequence>MLADADDGLSLDTVHVYVPKAVTVRVWVYCAVTGSFNTVWVPWVTVVESLVQVTVVAGPPVEIQSYTIREKPLSTMRTIYTSATSLPDQCDTKHWCYHFAPLFKVYITMVR</sequence>
<dbReference type="Proteomes" id="UP001174909">
    <property type="component" value="Unassembled WGS sequence"/>
</dbReference>